<accession>A0ABR1W2Z7</accession>
<dbReference type="RefSeq" id="XP_066719477.1">
    <property type="nucleotide sequence ID" value="XM_066855199.1"/>
</dbReference>
<comment type="caution">
    <text evidence="1">The sequence shown here is derived from an EMBL/GenBank/DDBJ whole genome shotgun (WGS) entry which is preliminary data.</text>
</comment>
<name>A0ABR1W2Z7_9PEZI</name>
<gene>
    <name evidence="1" type="ORF">PG994_003790</name>
</gene>
<evidence type="ECO:0000313" key="2">
    <source>
        <dbReference type="Proteomes" id="UP001480595"/>
    </source>
</evidence>
<dbReference type="Proteomes" id="UP001480595">
    <property type="component" value="Unassembled WGS sequence"/>
</dbReference>
<dbReference type="GeneID" id="92088262"/>
<reference evidence="1 2" key="1">
    <citation type="submission" date="2023-01" db="EMBL/GenBank/DDBJ databases">
        <title>Analysis of 21 Apiospora genomes using comparative genomics revels a genus with tremendous synthesis potential of carbohydrate active enzymes and secondary metabolites.</title>
        <authorList>
            <person name="Sorensen T."/>
        </authorList>
    </citation>
    <scope>NUCLEOTIDE SEQUENCE [LARGE SCALE GENOMIC DNA]</scope>
    <source>
        <strain evidence="1 2">CBS 135458</strain>
    </source>
</reference>
<organism evidence="1 2">
    <name type="scientific">Apiospora phragmitis</name>
    <dbReference type="NCBI Taxonomy" id="2905665"/>
    <lineage>
        <taxon>Eukaryota</taxon>
        <taxon>Fungi</taxon>
        <taxon>Dikarya</taxon>
        <taxon>Ascomycota</taxon>
        <taxon>Pezizomycotina</taxon>
        <taxon>Sordariomycetes</taxon>
        <taxon>Xylariomycetidae</taxon>
        <taxon>Amphisphaeriales</taxon>
        <taxon>Apiosporaceae</taxon>
        <taxon>Apiospora</taxon>
    </lineage>
</organism>
<evidence type="ECO:0000313" key="1">
    <source>
        <dbReference type="EMBL" id="KAK8076518.1"/>
    </source>
</evidence>
<keyword evidence="2" id="KW-1185">Reference proteome</keyword>
<proteinExistence type="predicted"/>
<sequence length="91" mass="9517">MGRACITSSTTSFSAVATTTKSVAAVVAIRSAKGIADIPIEEQIGIATEITGHANKESEDFVKDEIYILLGHQQGQAPGRPHGIPGQARQD</sequence>
<protein>
    <submittedName>
        <fullName evidence="1">Uncharacterized protein</fullName>
    </submittedName>
</protein>
<dbReference type="EMBL" id="JAQQWL010000004">
    <property type="protein sequence ID" value="KAK8076518.1"/>
    <property type="molecule type" value="Genomic_DNA"/>
</dbReference>